<evidence type="ECO:0000313" key="1">
    <source>
        <dbReference type="EMBL" id="CAI8052870.1"/>
    </source>
</evidence>
<gene>
    <name evidence="1" type="ORF">GBAR_LOCUS28929</name>
</gene>
<organism evidence="1 2">
    <name type="scientific">Geodia barretti</name>
    <name type="common">Barrett's horny sponge</name>
    <dbReference type="NCBI Taxonomy" id="519541"/>
    <lineage>
        <taxon>Eukaryota</taxon>
        <taxon>Metazoa</taxon>
        <taxon>Porifera</taxon>
        <taxon>Demospongiae</taxon>
        <taxon>Heteroscleromorpha</taxon>
        <taxon>Tetractinellida</taxon>
        <taxon>Astrophorina</taxon>
        <taxon>Geodiidae</taxon>
        <taxon>Geodia</taxon>
    </lineage>
</organism>
<feature type="non-terminal residue" evidence="1">
    <location>
        <position position="201"/>
    </location>
</feature>
<reference evidence="1" key="1">
    <citation type="submission" date="2023-03" db="EMBL/GenBank/DDBJ databases">
        <authorList>
            <person name="Steffen K."/>
            <person name="Cardenas P."/>
        </authorList>
    </citation>
    <scope>NUCLEOTIDE SEQUENCE</scope>
</reference>
<comment type="caution">
    <text evidence="1">The sequence shown here is derived from an EMBL/GenBank/DDBJ whole genome shotgun (WGS) entry which is preliminary data.</text>
</comment>
<sequence length="201" mass="22523">MPLSSHFSAFLEHGKGVGLVSDYRFGMSNNSGIEANSAHTLGSVNCHSASSQPNIGRWIDPSGEEIPFLGNHIFQVQFYTATYHSYTSITLKEGVQFSREDEGVYSCIIPDENGEEQTLHFGLYDYGYTSDLPPQLISVRYISEYPFVLSCDSTHLPPYQVQWEFSDEDSFSFSSHLVDRKNSTYENILVGLNPVGSTYKC</sequence>
<name>A0AA35XIK6_GEOBA</name>
<dbReference type="AlphaFoldDB" id="A0AA35XIK6"/>
<accession>A0AA35XIK6</accession>
<protein>
    <recommendedName>
        <fullName evidence="3">Ig-like domain-containing protein</fullName>
    </recommendedName>
</protein>
<evidence type="ECO:0008006" key="3">
    <source>
        <dbReference type="Google" id="ProtNLM"/>
    </source>
</evidence>
<dbReference type="Proteomes" id="UP001174909">
    <property type="component" value="Unassembled WGS sequence"/>
</dbReference>
<dbReference type="EMBL" id="CASHTH010004047">
    <property type="protein sequence ID" value="CAI8052870.1"/>
    <property type="molecule type" value="Genomic_DNA"/>
</dbReference>
<keyword evidence="2" id="KW-1185">Reference proteome</keyword>
<evidence type="ECO:0000313" key="2">
    <source>
        <dbReference type="Proteomes" id="UP001174909"/>
    </source>
</evidence>
<proteinExistence type="predicted"/>